<organism evidence="2 3">
    <name type="scientific">Nesidiocoris tenuis</name>
    <dbReference type="NCBI Taxonomy" id="355587"/>
    <lineage>
        <taxon>Eukaryota</taxon>
        <taxon>Metazoa</taxon>
        <taxon>Ecdysozoa</taxon>
        <taxon>Arthropoda</taxon>
        <taxon>Hexapoda</taxon>
        <taxon>Insecta</taxon>
        <taxon>Pterygota</taxon>
        <taxon>Neoptera</taxon>
        <taxon>Paraneoptera</taxon>
        <taxon>Hemiptera</taxon>
        <taxon>Heteroptera</taxon>
        <taxon>Panheteroptera</taxon>
        <taxon>Cimicomorpha</taxon>
        <taxon>Miridae</taxon>
        <taxon>Dicyphina</taxon>
        <taxon>Nesidiocoris</taxon>
    </lineage>
</organism>
<evidence type="ECO:0000313" key="2">
    <source>
        <dbReference type="EMBL" id="BES92851.1"/>
    </source>
</evidence>
<dbReference type="Proteomes" id="UP001307889">
    <property type="component" value="Chromosome 4"/>
</dbReference>
<evidence type="ECO:0000256" key="1">
    <source>
        <dbReference type="SAM" id="MobiDB-lite"/>
    </source>
</evidence>
<proteinExistence type="predicted"/>
<name>A0ABN7APP0_9HEMI</name>
<protein>
    <submittedName>
        <fullName evidence="2">Uncharacterized protein</fullName>
    </submittedName>
</protein>
<feature type="region of interest" description="Disordered" evidence="1">
    <location>
        <begin position="39"/>
        <end position="80"/>
    </location>
</feature>
<gene>
    <name evidence="2" type="ORF">NTJ_05660</name>
</gene>
<evidence type="ECO:0000313" key="3">
    <source>
        <dbReference type="Proteomes" id="UP001307889"/>
    </source>
</evidence>
<reference evidence="2 3" key="1">
    <citation type="submission" date="2023-09" db="EMBL/GenBank/DDBJ databases">
        <title>Nesidiocoris tenuis whole genome shotgun sequence.</title>
        <authorList>
            <person name="Shibata T."/>
            <person name="Shimoda M."/>
            <person name="Kobayashi T."/>
            <person name="Uehara T."/>
        </authorList>
    </citation>
    <scope>NUCLEOTIDE SEQUENCE [LARGE SCALE GENOMIC DNA]</scope>
    <source>
        <strain evidence="2 3">Japan</strain>
    </source>
</reference>
<dbReference type="EMBL" id="AP028912">
    <property type="protein sequence ID" value="BES92851.1"/>
    <property type="molecule type" value="Genomic_DNA"/>
</dbReference>
<keyword evidence="3" id="KW-1185">Reference proteome</keyword>
<sequence>MQQHLRNSQDRQRHKKLLGLRFLMRGSSSLTRFVVEDISTRQSEAEAMPSESSRKAPGTLRDFKSNASTDEFDDPRIRKG</sequence>
<accession>A0ABN7APP0</accession>